<keyword evidence="2" id="KW-0472">Membrane</keyword>
<sequence>MPHPHGDHPGSQENSGFTNLGHGHDGHSHDGHSLDGHSHDGDSHDTHHHAPRRSVGPAVRPSLLRLSLAGRLAIAAGLLTPLWIAVFFVMGGP</sequence>
<dbReference type="AlphaFoldDB" id="A0A3L7ADS7"/>
<name>A0A3L7ADS7_9HYPH</name>
<protein>
    <submittedName>
        <fullName evidence="3">Uncharacterized protein</fullName>
    </submittedName>
</protein>
<feature type="transmembrane region" description="Helical" evidence="2">
    <location>
        <begin position="68"/>
        <end position="90"/>
    </location>
</feature>
<feature type="compositionally biased region" description="Basic and acidic residues" evidence="1">
    <location>
        <begin position="22"/>
        <end position="45"/>
    </location>
</feature>
<feature type="compositionally biased region" description="Basic and acidic residues" evidence="1">
    <location>
        <begin position="1"/>
        <end position="10"/>
    </location>
</feature>
<keyword evidence="4" id="KW-1185">Reference proteome</keyword>
<comment type="caution">
    <text evidence="3">The sequence shown here is derived from an EMBL/GenBank/DDBJ whole genome shotgun (WGS) entry which is preliminary data.</text>
</comment>
<reference evidence="3 4" key="1">
    <citation type="submission" date="2018-10" db="EMBL/GenBank/DDBJ databases">
        <title>Xanthobacter tagetidis genome sequencing and assembly.</title>
        <authorList>
            <person name="Maclea K.S."/>
            <person name="Goen A.E."/>
            <person name="Fatima S.A."/>
        </authorList>
    </citation>
    <scope>NUCLEOTIDE SEQUENCE [LARGE SCALE GENOMIC DNA]</scope>
    <source>
        <strain evidence="3 4">ATCC 700314</strain>
    </source>
</reference>
<keyword evidence="2" id="KW-0812">Transmembrane</keyword>
<accession>A0A3L7ADS7</accession>
<keyword evidence="2" id="KW-1133">Transmembrane helix</keyword>
<organism evidence="3 4">
    <name type="scientific">Xanthobacter tagetidis</name>
    <dbReference type="NCBI Taxonomy" id="60216"/>
    <lineage>
        <taxon>Bacteria</taxon>
        <taxon>Pseudomonadati</taxon>
        <taxon>Pseudomonadota</taxon>
        <taxon>Alphaproteobacteria</taxon>
        <taxon>Hyphomicrobiales</taxon>
        <taxon>Xanthobacteraceae</taxon>
        <taxon>Xanthobacter</taxon>
    </lineage>
</organism>
<dbReference type="EMBL" id="RCTF01000008">
    <property type="protein sequence ID" value="RLP78387.1"/>
    <property type="molecule type" value="Genomic_DNA"/>
</dbReference>
<gene>
    <name evidence="3" type="ORF">D9R14_11295</name>
</gene>
<feature type="region of interest" description="Disordered" evidence="1">
    <location>
        <begin position="1"/>
        <end position="59"/>
    </location>
</feature>
<evidence type="ECO:0000256" key="2">
    <source>
        <dbReference type="SAM" id="Phobius"/>
    </source>
</evidence>
<evidence type="ECO:0000256" key="1">
    <source>
        <dbReference type="SAM" id="MobiDB-lite"/>
    </source>
</evidence>
<proteinExistence type="predicted"/>
<dbReference type="Proteomes" id="UP000269692">
    <property type="component" value="Unassembled WGS sequence"/>
</dbReference>
<evidence type="ECO:0000313" key="3">
    <source>
        <dbReference type="EMBL" id="RLP78387.1"/>
    </source>
</evidence>
<evidence type="ECO:0000313" key="4">
    <source>
        <dbReference type="Proteomes" id="UP000269692"/>
    </source>
</evidence>